<sequence>FRQFFGGSVPPGQRMGPLPSRGLTRHAPAVRHNTTHLHPQHHRMLTQRMQNQAGDHSRTGGDRRSRDPYSNLMTQKEKEWVTKVQMMQLQSTDPYLDDYYYQNYYEKMEKRQERETDSSKKEHTTKLITPQIAKVEHSYRPVQFAGSLGKLTVSSVNNPRKMIDAVVTARSDDEV</sequence>
<reference evidence="2" key="1">
    <citation type="journal article" date="2004" name="Nature">
        <title>Genome duplication in the teleost fish Tetraodon nigroviridis reveals the early vertebrate proto-karyotype.</title>
        <authorList>
            <person name="Jaillon O."/>
            <person name="Aury J.-M."/>
            <person name="Brunet F."/>
            <person name="Petit J.-L."/>
            <person name="Stange-Thomann N."/>
            <person name="Mauceli E."/>
            <person name="Bouneau L."/>
            <person name="Fischer C."/>
            <person name="Ozouf-Costaz C."/>
            <person name="Bernot A."/>
            <person name="Nicaud S."/>
            <person name="Jaffe D."/>
            <person name="Fisher S."/>
            <person name="Lutfalla G."/>
            <person name="Dossat C."/>
            <person name="Segurens B."/>
            <person name="Dasilva C."/>
            <person name="Salanoubat M."/>
            <person name="Levy M."/>
            <person name="Boudet N."/>
            <person name="Castellano S."/>
            <person name="Anthouard V."/>
            <person name="Jubin C."/>
            <person name="Castelli V."/>
            <person name="Katinka M."/>
            <person name="Vacherie B."/>
            <person name="Biemont C."/>
            <person name="Skalli Z."/>
            <person name="Cattolico L."/>
            <person name="Poulain J."/>
            <person name="De Berardinis V."/>
            <person name="Cruaud C."/>
            <person name="Duprat S."/>
            <person name="Brottier P."/>
            <person name="Coutanceau J.-P."/>
            <person name="Gouzy J."/>
            <person name="Parra G."/>
            <person name="Lardier G."/>
            <person name="Chapple C."/>
            <person name="McKernan K.J."/>
            <person name="McEwan P."/>
            <person name="Bosak S."/>
            <person name="Kellis M."/>
            <person name="Volff J.-N."/>
            <person name="Guigo R."/>
            <person name="Zody M.C."/>
            <person name="Mesirov J."/>
            <person name="Lindblad-Toh K."/>
            <person name="Birren B."/>
            <person name="Nusbaum C."/>
            <person name="Kahn D."/>
            <person name="Robinson-Rechavi M."/>
            <person name="Laudet V."/>
            <person name="Schachter V."/>
            <person name="Quetier F."/>
            <person name="Saurin W."/>
            <person name="Scarpelli C."/>
            <person name="Wincker P."/>
            <person name="Lander E.S."/>
            <person name="Weissenbach J."/>
            <person name="Roest Crollius H."/>
        </authorList>
    </citation>
    <scope>NUCLEOTIDE SEQUENCE [LARGE SCALE GENOMIC DNA]</scope>
</reference>
<feature type="region of interest" description="Disordered" evidence="1">
    <location>
        <begin position="49"/>
        <end position="71"/>
    </location>
</feature>
<dbReference type="GO" id="GO:0000290">
    <property type="term" value="P:deadenylation-dependent decapping of nuclear-transcribed mRNA"/>
    <property type="evidence" value="ECO:0007669"/>
    <property type="project" value="InterPro"/>
</dbReference>
<protein>
    <submittedName>
        <fullName evidence="2">Chromosome undetermined SCAF10899, whole genome shotgun sequence</fullName>
    </submittedName>
</protein>
<evidence type="ECO:0000313" key="2">
    <source>
        <dbReference type="EMBL" id="CAF93534.1"/>
    </source>
</evidence>
<organism evidence="2">
    <name type="scientific">Tetraodon nigroviridis</name>
    <name type="common">Spotted green pufferfish</name>
    <name type="synonym">Chelonodon nigroviridis</name>
    <dbReference type="NCBI Taxonomy" id="99883"/>
    <lineage>
        <taxon>Eukaryota</taxon>
        <taxon>Metazoa</taxon>
        <taxon>Chordata</taxon>
        <taxon>Craniata</taxon>
        <taxon>Vertebrata</taxon>
        <taxon>Euteleostomi</taxon>
        <taxon>Actinopterygii</taxon>
        <taxon>Neopterygii</taxon>
        <taxon>Teleostei</taxon>
        <taxon>Neoteleostei</taxon>
        <taxon>Acanthomorphata</taxon>
        <taxon>Eupercaria</taxon>
        <taxon>Tetraodontiformes</taxon>
        <taxon>Tetradontoidea</taxon>
        <taxon>Tetraodontidae</taxon>
        <taxon>Tetraodon</taxon>
    </lineage>
</organism>
<dbReference type="OrthoDB" id="74835at2759"/>
<gene>
    <name evidence="2" type="ORF">GSTENG00009207001</name>
</gene>
<accession>Q4T0P8</accession>
<dbReference type="InterPro" id="IPR039900">
    <property type="entry name" value="Pat1-like"/>
</dbReference>
<dbReference type="KEGG" id="tng:GSTEN00009207G001"/>
<feature type="non-terminal residue" evidence="2">
    <location>
        <position position="175"/>
    </location>
</feature>
<dbReference type="GO" id="GO:0003723">
    <property type="term" value="F:RNA binding"/>
    <property type="evidence" value="ECO:0007669"/>
    <property type="project" value="TreeGrafter"/>
</dbReference>
<proteinExistence type="predicted"/>
<dbReference type="AlphaFoldDB" id="Q4T0P8"/>
<feature type="compositionally biased region" description="Basic and acidic residues" evidence="1">
    <location>
        <begin position="55"/>
        <end position="67"/>
    </location>
</feature>
<reference evidence="2" key="2">
    <citation type="submission" date="2004-02" db="EMBL/GenBank/DDBJ databases">
        <authorList>
            <consortium name="Genoscope"/>
            <consortium name="Whitehead Institute Centre for Genome Research"/>
        </authorList>
    </citation>
    <scope>NUCLEOTIDE SEQUENCE</scope>
</reference>
<evidence type="ECO:0000256" key="1">
    <source>
        <dbReference type="SAM" id="MobiDB-lite"/>
    </source>
</evidence>
<feature type="region of interest" description="Disordered" evidence="1">
    <location>
        <begin position="1"/>
        <end position="25"/>
    </location>
</feature>
<feature type="non-terminal residue" evidence="2">
    <location>
        <position position="1"/>
    </location>
</feature>
<name>Q4T0P8_TETNG</name>
<dbReference type="PANTHER" id="PTHR21551:SF2">
    <property type="entry name" value="PROTEIN PAT1 HOMOLOG 1"/>
    <property type="match status" value="1"/>
</dbReference>
<dbReference type="GO" id="GO:0033962">
    <property type="term" value="P:P-body assembly"/>
    <property type="evidence" value="ECO:0007669"/>
    <property type="project" value="TreeGrafter"/>
</dbReference>
<dbReference type="GO" id="GO:0000932">
    <property type="term" value="C:P-body"/>
    <property type="evidence" value="ECO:0007669"/>
    <property type="project" value="TreeGrafter"/>
</dbReference>
<dbReference type="PANTHER" id="PTHR21551">
    <property type="entry name" value="TOPOISOMERASE II-ASSOCIATED PROTEIN PAT1"/>
    <property type="match status" value="1"/>
</dbReference>
<dbReference type="EMBL" id="CAAE01010899">
    <property type="protein sequence ID" value="CAF93534.1"/>
    <property type="molecule type" value="Genomic_DNA"/>
</dbReference>